<sequence length="489" mass="55578">MSQYKPQWFFIMCLLLIGPAFIWGYIVHQGLSGDVFWQWAAGQYMWAHHLIIRRDPFSYSLYGHRWVTEEWGFEVLLAGLVSGIGPIAYWLVSAGAATLALVFVAGRLRLAQASWSKIALALVLVGASLAPLTKVRPQTISYALFAAELWILDSTRTHPRRVWIMPVFLAVWTNLHGSFLLGYLVYFLYGLWMFVPVNRGRFRTPQTMMTRTQFIWSFLVSLVASLINPHGVEIWSYAAHVSFSSQIAAMIEEWQSPNFHVHFMMLTIVGPLVLILLAAEFSAQKSIDWPEFVLTGGLLVAVLQSQRFLPYYAIEWPLLAAALTPDFEFRRVKSFLGIPVILALVVYTIASKPIVGPGQIGTGVPVRAVNYLAQHRRGRVFAMYHWGGYLISRGFKVFVDGRTDFYLHSPVLPDYMAVKDLTQNPNRIWQQYHVEYVLWEPKTAVATFLSQDTSEWQEVFAGKYAVIYQHRGIWGLTPTIQTRTTGGST</sequence>
<keyword evidence="1" id="KW-0812">Transmembrane</keyword>
<evidence type="ECO:0000313" key="2">
    <source>
        <dbReference type="EMBL" id="PSR33599.1"/>
    </source>
</evidence>
<evidence type="ECO:0000256" key="1">
    <source>
        <dbReference type="SAM" id="Phobius"/>
    </source>
</evidence>
<feature type="transmembrane region" description="Helical" evidence="1">
    <location>
        <begin position="7"/>
        <end position="26"/>
    </location>
</feature>
<reference evidence="2 3" key="1">
    <citation type="journal article" date="2014" name="BMC Genomics">
        <title>Comparison of environmental and isolate Sulfobacillus genomes reveals diverse carbon, sulfur, nitrogen, and hydrogen metabolisms.</title>
        <authorList>
            <person name="Justice N.B."/>
            <person name="Norman A."/>
            <person name="Brown C.T."/>
            <person name="Singh A."/>
            <person name="Thomas B.C."/>
            <person name="Banfield J.F."/>
        </authorList>
    </citation>
    <scope>NUCLEOTIDE SEQUENCE [LARGE SCALE GENOMIC DNA]</scope>
    <source>
        <strain evidence="2">AMDSBA4</strain>
    </source>
</reference>
<name>A0A2T2XGI1_9FIRM</name>
<keyword evidence="1" id="KW-0472">Membrane</keyword>
<comment type="caution">
    <text evidence="2">The sequence shown here is derived from an EMBL/GenBank/DDBJ whole genome shotgun (WGS) entry which is preliminary data.</text>
</comment>
<accession>A0A2T2XGI1</accession>
<keyword evidence="1" id="KW-1133">Transmembrane helix</keyword>
<evidence type="ECO:0008006" key="4">
    <source>
        <dbReference type="Google" id="ProtNLM"/>
    </source>
</evidence>
<feature type="transmembrane region" description="Helical" evidence="1">
    <location>
        <begin position="334"/>
        <end position="350"/>
    </location>
</feature>
<protein>
    <recommendedName>
        <fullName evidence="4">Glycosyltransferase RgtA/B/C/D-like domain-containing protein</fullName>
    </recommendedName>
</protein>
<feature type="transmembrane region" description="Helical" evidence="1">
    <location>
        <begin position="118"/>
        <end position="135"/>
    </location>
</feature>
<dbReference type="EMBL" id="PXYW01000018">
    <property type="protein sequence ID" value="PSR33599.1"/>
    <property type="molecule type" value="Genomic_DNA"/>
</dbReference>
<organism evidence="2 3">
    <name type="scientific">Sulfobacillus benefaciens</name>
    <dbReference type="NCBI Taxonomy" id="453960"/>
    <lineage>
        <taxon>Bacteria</taxon>
        <taxon>Bacillati</taxon>
        <taxon>Bacillota</taxon>
        <taxon>Clostridia</taxon>
        <taxon>Eubacteriales</taxon>
        <taxon>Clostridiales Family XVII. Incertae Sedis</taxon>
        <taxon>Sulfobacillus</taxon>
    </lineage>
</organism>
<dbReference type="Proteomes" id="UP000242972">
    <property type="component" value="Unassembled WGS sequence"/>
</dbReference>
<proteinExistence type="predicted"/>
<gene>
    <name evidence="2" type="ORF">C7B46_09350</name>
</gene>
<dbReference type="AlphaFoldDB" id="A0A2T2XGI1"/>
<feature type="transmembrane region" description="Helical" evidence="1">
    <location>
        <begin position="259"/>
        <end position="279"/>
    </location>
</feature>
<evidence type="ECO:0000313" key="3">
    <source>
        <dbReference type="Proteomes" id="UP000242972"/>
    </source>
</evidence>
<feature type="transmembrane region" description="Helical" evidence="1">
    <location>
        <begin position="87"/>
        <end position="106"/>
    </location>
</feature>
<feature type="transmembrane region" description="Helical" evidence="1">
    <location>
        <begin position="215"/>
        <end position="239"/>
    </location>
</feature>
<feature type="transmembrane region" description="Helical" evidence="1">
    <location>
        <begin position="175"/>
        <end position="195"/>
    </location>
</feature>